<comment type="caution">
    <text evidence="2">The sequence shown here is derived from an EMBL/GenBank/DDBJ whole genome shotgun (WGS) entry which is preliminary data.</text>
</comment>
<evidence type="ECO:0000256" key="1">
    <source>
        <dbReference type="SAM" id="Phobius"/>
    </source>
</evidence>
<name>J9FKK8_9ZZZZ</name>
<feature type="transmembrane region" description="Helical" evidence="1">
    <location>
        <begin position="20"/>
        <end position="42"/>
    </location>
</feature>
<keyword evidence="1" id="KW-0812">Transmembrane</keyword>
<accession>J9FKK8</accession>
<dbReference type="EMBL" id="AMCI01006082">
    <property type="protein sequence ID" value="EJW94963.1"/>
    <property type="molecule type" value="Genomic_DNA"/>
</dbReference>
<reference evidence="2" key="1">
    <citation type="journal article" date="2012" name="PLoS ONE">
        <title>Gene sets for utilization of primary and secondary nutrition supplies in the distal gut of endangered iberian lynx.</title>
        <authorList>
            <person name="Alcaide M."/>
            <person name="Messina E."/>
            <person name="Richter M."/>
            <person name="Bargiela R."/>
            <person name="Peplies J."/>
            <person name="Huws S.A."/>
            <person name="Newbold C.J."/>
            <person name="Golyshin P.N."/>
            <person name="Simon M.A."/>
            <person name="Lopez G."/>
            <person name="Yakimov M.M."/>
            <person name="Ferrer M."/>
        </authorList>
    </citation>
    <scope>NUCLEOTIDE SEQUENCE</scope>
</reference>
<sequence length="50" mass="5773">MNLHQQAGNLFKVFIIDFDFTPFFCLVLLHLTNPPFFVLLCFQQGAVDLV</sequence>
<protein>
    <submittedName>
        <fullName evidence="2">Uncharacterized protein</fullName>
    </submittedName>
</protein>
<keyword evidence="1" id="KW-1133">Transmembrane helix</keyword>
<dbReference type="AlphaFoldDB" id="J9FKK8"/>
<organism evidence="2">
    <name type="scientific">gut metagenome</name>
    <dbReference type="NCBI Taxonomy" id="749906"/>
    <lineage>
        <taxon>unclassified sequences</taxon>
        <taxon>metagenomes</taxon>
        <taxon>organismal metagenomes</taxon>
    </lineage>
</organism>
<gene>
    <name evidence="2" type="ORF">EVA_16931</name>
</gene>
<proteinExistence type="predicted"/>
<evidence type="ECO:0000313" key="2">
    <source>
        <dbReference type="EMBL" id="EJW94963.1"/>
    </source>
</evidence>
<keyword evidence="1" id="KW-0472">Membrane</keyword>